<dbReference type="GO" id="GO:0005886">
    <property type="term" value="C:plasma membrane"/>
    <property type="evidence" value="ECO:0007669"/>
    <property type="project" value="TreeGrafter"/>
</dbReference>
<dbReference type="Gene3D" id="1.20.5.110">
    <property type="match status" value="2"/>
</dbReference>
<organism evidence="10 11">
    <name type="scientific">Anisodus tanguticus</name>
    <dbReference type="NCBI Taxonomy" id="243964"/>
    <lineage>
        <taxon>Eukaryota</taxon>
        <taxon>Viridiplantae</taxon>
        <taxon>Streptophyta</taxon>
        <taxon>Embryophyta</taxon>
        <taxon>Tracheophyta</taxon>
        <taxon>Spermatophyta</taxon>
        <taxon>Magnoliopsida</taxon>
        <taxon>eudicotyledons</taxon>
        <taxon>Gunneridae</taxon>
        <taxon>Pentapetalae</taxon>
        <taxon>asterids</taxon>
        <taxon>lamiids</taxon>
        <taxon>Solanales</taxon>
        <taxon>Solanaceae</taxon>
        <taxon>Solanoideae</taxon>
        <taxon>Hyoscyameae</taxon>
        <taxon>Anisodus</taxon>
    </lineage>
</organism>
<evidence type="ECO:0000256" key="6">
    <source>
        <dbReference type="ARBA" id="ARBA00023054"/>
    </source>
</evidence>
<dbReference type="GO" id="GO:0019905">
    <property type="term" value="F:syntaxin binding"/>
    <property type="evidence" value="ECO:0007669"/>
    <property type="project" value="TreeGrafter"/>
</dbReference>
<evidence type="ECO:0000256" key="8">
    <source>
        <dbReference type="SAM" id="Coils"/>
    </source>
</evidence>
<dbReference type="GO" id="GO:0006906">
    <property type="term" value="P:vesicle fusion"/>
    <property type="evidence" value="ECO:0007669"/>
    <property type="project" value="TreeGrafter"/>
</dbReference>
<evidence type="ECO:0000256" key="1">
    <source>
        <dbReference type="ARBA" id="ARBA00009480"/>
    </source>
</evidence>
<dbReference type="FunFam" id="1.20.5.110:FF:000018">
    <property type="entry name" value="Synaptosomal-associated protein"/>
    <property type="match status" value="1"/>
</dbReference>
<dbReference type="Proteomes" id="UP001291623">
    <property type="component" value="Unassembled WGS sequence"/>
</dbReference>
<evidence type="ECO:0000256" key="7">
    <source>
        <dbReference type="ARBA" id="ARBA00034102"/>
    </source>
</evidence>
<protein>
    <recommendedName>
        <fullName evidence="9">t-SNARE coiled-coil homology domain-containing protein</fullName>
    </recommendedName>
</protein>
<comment type="similarity">
    <text evidence="1">Belongs to the SNAP-25 family.</text>
</comment>
<dbReference type="CDD" id="cd15889">
    <property type="entry name" value="SNARE_SNAP25N_23N"/>
    <property type="match status" value="1"/>
</dbReference>
<gene>
    <name evidence="10" type="ORF">RND71_043473</name>
</gene>
<feature type="coiled-coil region" evidence="8">
    <location>
        <begin position="46"/>
        <end position="73"/>
    </location>
</feature>
<dbReference type="GO" id="GO:0005484">
    <property type="term" value="F:SNAP receptor activity"/>
    <property type="evidence" value="ECO:0007669"/>
    <property type="project" value="TreeGrafter"/>
</dbReference>
<dbReference type="InterPro" id="IPR000727">
    <property type="entry name" value="T_SNARE_dom"/>
</dbReference>
<dbReference type="PANTHER" id="PTHR19305:SF14">
    <property type="entry name" value="SYNAPTOSOMAL-ASSOCIATED PROTEIN-RELATED"/>
    <property type="match status" value="1"/>
</dbReference>
<dbReference type="PANTHER" id="PTHR19305">
    <property type="entry name" value="SYNAPTOSOMAL ASSOCIATED PROTEIN"/>
    <property type="match status" value="1"/>
</dbReference>
<evidence type="ECO:0000313" key="11">
    <source>
        <dbReference type="Proteomes" id="UP001291623"/>
    </source>
</evidence>
<evidence type="ECO:0000256" key="3">
    <source>
        <dbReference type="ARBA" id="ARBA00022737"/>
    </source>
</evidence>
<dbReference type="GO" id="GO:0031201">
    <property type="term" value="C:SNARE complex"/>
    <property type="evidence" value="ECO:0007669"/>
    <property type="project" value="TreeGrafter"/>
</dbReference>
<reference evidence="10" key="1">
    <citation type="submission" date="2023-12" db="EMBL/GenBank/DDBJ databases">
        <title>Genome assembly of Anisodus tanguticus.</title>
        <authorList>
            <person name="Wang Y.-J."/>
        </authorList>
    </citation>
    <scope>NUCLEOTIDE SEQUENCE</scope>
    <source>
        <strain evidence="10">KB-2021</strain>
        <tissue evidence="10">Leaf</tissue>
    </source>
</reference>
<name>A0AAE1UM22_9SOLA</name>
<evidence type="ECO:0000256" key="5">
    <source>
        <dbReference type="ARBA" id="ARBA00023018"/>
    </source>
</evidence>
<dbReference type="SMART" id="SM00397">
    <property type="entry name" value="t_SNARE"/>
    <property type="match status" value="2"/>
</dbReference>
<feature type="domain" description="T-SNARE coiled-coil homology" evidence="9">
    <location>
        <begin position="130"/>
        <end position="192"/>
    </location>
</feature>
<keyword evidence="5" id="KW-0770">Synapse</keyword>
<comment type="caution">
    <text evidence="10">The sequence shown here is derived from an EMBL/GenBank/DDBJ whole genome shotgun (WGS) entry which is preliminary data.</text>
</comment>
<dbReference type="PROSITE" id="PS50192">
    <property type="entry name" value="T_SNARE"/>
    <property type="match status" value="2"/>
</dbReference>
<evidence type="ECO:0000256" key="2">
    <source>
        <dbReference type="ARBA" id="ARBA00022599"/>
    </source>
</evidence>
<dbReference type="GO" id="GO:0015031">
    <property type="term" value="P:protein transport"/>
    <property type="evidence" value="ECO:0007669"/>
    <property type="project" value="UniProtKB-KW"/>
</dbReference>
<comment type="subcellular location">
    <subcellularLocation>
        <location evidence="7">Synapse</location>
        <location evidence="7">Synaptosome</location>
    </subcellularLocation>
</comment>
<keyword evidence="4" id="KW-0813">Transport</keyword>
<dbReference type="FunFam" id="1.20.5.110:FF:000007">
    <property type="entry name" value="Synaptosomal-associated protein"/>
    <property type="match status" value="1"/>
</dbReference>
<dbReference type="AlphaFoldDB" id="A0AAE1UM22"/>
<proteinExistence type="inferred from homology"/>
<dbReference type="SUPFAM" id="SSF58038">
    <property type="entry name" value="SNARE fusion complex"/>
    <property type="match status" value="2"/>
</dbReference>
<dbReference type="GO" id="GO:0006887">
    <property type="term" value="P:exocytosis"/>
    <property type="evidence" value="ECO:0007669"/>
    <property type="project" value="TreeGrafter"/>
</dbReference>
<keyword evidence="11" id="KW-1185">Reference proteome</keyword>
<evidence type="ECO:0000313" key="10">
    <source>
        <dbReference type="EMBL" id="KAK4336908.1"/>
    </source>
</evidence>
<keyword evidence="2" id="KW-0771">Synaptosome</keyword>
<keyword evidence="3" id="KW-0677">Repeat</keyword>
<keyword evidence="4" id="KW-0653">Protein transport</keyword>
<accession>A0AAE1UM22</accession>
<sequence length="195" mass="22057">MPGKSEIDELRDKCEAVTDDSLESTRKMLRLVEESKEAGIRTLVALDEQGEQIDRIDEDMDKIRADMIEAEKALSGMEKCCQCPCNCPCFGNKNEYKEEEDEGWKGNEDQAGQPVIRAPNGPLVAKITKDSREDEMEENMQQVNSMIGNLKNMAMDMGQEIRAQNTQMKKMAGEADFCKDRIGEANKRQAKLLRD</sequence>
<keyword evidence="6 8" id="KW-0175">Coiled coil</keyword>
<dbReference type="EMBL" id="JAVYJV010000078">
    <property type="protein sequence ID" value="KAK4336908.1"/>
    <property type="molecule type" value="Genomic_DNA"/>
</dbReference>
<evidence type="ECO:0000259" key="9">
    <source>
        <dbReference type="PROSITE" id="PS50192"/>
    </source>
</evidence>
<feature type="domain" description="T-SNARE coiled-coil homology" evidence="9">
    <location>
        <begin position="15"/>
        <end position="77"/>
    </location>
</feature>
<evidence type="ECO:0000256" key="4">
    <source>
        <dbReference type="ARBA" id="ARBA00022927"/>
    </source>
</evidence>